<dbReference type="KEGG" id="slom:PXH66_01380"/>
<evidence type="ECO:0000259" key="18">
    <source>
        <dbReference type="Pfam" id="PF07715"/>
    </source>
</evidence>
<keyword evidence="6 14" id="KW-0812">Transmembrane</keyword>
<dbReference type="SUPFAM" id="SSF56935">
    <property type="entry name" value="Porins"/>
    <property type="match status" value="1"/>
</dbReference>
<feature type="domain" description="TonB-dependent receptor-like beta-barrel" evidence="17">
    <location>
        <begin position="264"/>
        <end position="691"/>
    </location>
</feature>
<dbReference type="EMBL" id="CP119075">
    <property type="protein sequence ID" value="WED65499.1"/>
    <property type="molecule type" value="Genomic_DNA"/>
</dbReference>
<comment type="subcellular location">
    <subcellularLocation>
        <location evidence="1 14">Cell outer membrane</location>
        <topology evidence="1 14">Multi-pass membrane protein</topology>
    </subcellularLocation>
</comment>
<dbReference type="PROSITE" id="PS01156">
    <property type="entry name" value="TONB_DEPENDENT_REC_2"/>
    <property type="match status" value="1"/>
</dbReference>
<feature type="chain" id="PRO_5042209316" evidence="16">
    <location>
        <begin position="27"/>
        <end position="720"/>
    </location>
</feature>
<dbReference type="Pfam" id="PF07715">
    <property type="entry name" value="Plug"/>
    <property type="match status" value="1"/>
</dbReference>
<evidence type="ECO:0000313" key="20">
    <source>
        <dbReference type="Proteomes" id="UP001218638"/>
    </source>
</evidence>
<evidence type="ECO:0000256" key="5">
    <source>
        <dbReference type="ARBA" id="ARBA00022496"/>
    </source>
</evidence>
<evidence type="ECO:0000256" key="4">
    <source>
        <dbReference type="ARBA" id="ARBA00022452"/>
    </source>
</evidence>
<dbReference type="GO" id="GO:0038023">
    <property type="term" value="F:signaling receptor activity"/>
    <property type="evidence" value="ECO:0007669"/>
    <property type="project" value="InterPro"/>
</dbReference>
<keyword evidence="3 14" id="KW-0813">Transport</keyword>
<dbReference type="CDD" id="cd01347">
    <property type="entry name" value="ligand_gated_channel"/>
    <property type="match status" value="1"/>
</dbReference>
<name>A0AAE9ZY57_9BACT</name>
<evidence type="ECO:0000256" key="13">
    <source>
        <dbReference type="ARBA" id="ARBA00023237"/>
    </source>
</evidence>
<gene>
    <name evidence="19" type="ORF">PXH66_01380</name>
</gene>
<feature type="domain" description="TonB-dependent receptor plug" evidence="18">
    <location>
        <begin position="66"/>
        <end position="163"/>
    </location>
</feature>
<evidence type="ECO:0000256" key="11">
    <source>
        <dbReference type="ARBA" id="ARBA00023136"/>
    </source>
</evidence>
<dbReference type="PANTHER" id="PTHR32552">
    <property type="entry name" value="FERRICHROME IRON RECEPTOR-RELATED"/>
    <property type="match status" value="1"/>
</dbReference>
<keyword evidence="9" id="KW-0406">Ion transport</keyword>
<feature type="signal peptide" evidence="16">
    <location>
        <begin position="1"/>
        <end position="26"/>
    </location>
</feature>
<evidence type="ECO:0000256" key="9">
    <source>
        <dbReference type="ARBA" id="ARBA00023065"/>
    </source>
</evidence>
<dbReference type="Proteomes" id="UP001218638">
    <property type="component" value="Chromosome"/>
</dbReference>
<dbReference type="GO" id="GO:0015891">
    <property type="term" value="P:siderophore transport"/>
    <property type="evidence" value="ECO:0007669"/>
    <property type="project" value="InterPro"/>
</dbReference>
<protein>
    <submittedName>
        <fullName evidence="19">TonB-dependent siderophore receptor</fullName>
    </submittedName>
</protein>
<keyword evidence="8" id="KW-0408">Iron</keyword>
<sequence length="720" mass="79991">MKTTRNFLRATLASLAVCTLGLTASGQSTSPAAESADDVVKLANFTVFGDRIDIVNVATRLPLTDLETPQTISLIDSARLERESMFSMDDVMRNVTGVNVSLYDTQRPLYFSRGFQITDFQVDGIPTFSTDTNQEYDTALYERVEILRGANGLFSGSGEPSGTINFIRKAPTKDFAASVFATVGSWDYYRGQIDVNTPLTADGRVRSRFVASYTDRDSFRDRYHEEKTAFLASVAADLTADTTLTVGYQKQDNEPTASVWGTIPPLAIDGTPSNLPRHTNFATNWAYWQRESGTFFTNLQHKFAADWQLTAAFNHTEGAEESKSVYANPYAGSFLDKSDGSGVIISGYYWESEDERDSVDLYLNGTFPAFGRDHDLVVGASYSDYAANYPNHNRTFAFAPWNYEIPNFYTWDGSAPEMAVTMLPGSNHVANEQLGFYSSLRLRLTEEFSALLGGRVTRWQTEDFDRDGSGGTTVNSAFEIDHEFTPYVGFTYDFPAGFTAYASYTKIFEPQTYLGVNDHYLDPLDGYNLEAGVKARFAQDRATFTAAVFQTGQDNYAVVHPDYANSPDPRYVGVDGTETQGVEFQLSGLVTRDWSVIFGYTYNDTNRHTGDLIYANLPDHLVQLSTHYQFPGAWSRLAVGAGLTWQSEITGTLALPTGDIAATHQDAYALVNLHVNYQINEHLGVTLSAKNALDETYLANLDYPNYGEPRNLLLTLAYKF</sequence>
<dbReference type="InterPro" id="IPR012910">
    <property type="entry name" value="Plug_dom"/>
</dbReference>
<keyword evidence="10 15" id="KW-0798">TonB box</keyword>
<keyword evidence="12 19" id="KW-0675">Receptor</keyword>
<dbReference type="Gene3D" id="2.40.170.20">
    <property type="entry name" value="TonB-dependent receptor, beta-barrel domain"/>
    <property type="match status" value="1"/>
</dbReference>
<keyword evidence="11 14" id="KW-0472">Membrane</keyword>
<keyword evidence="4 14" id="KW-1134">Transmembrane beta strand</keyword>
<dbReference type="NCBIfam" id="TIGR01783">
    <property type="entry name" value="TonB-siderophor"/>
    <property type="match status" value="1"/>
</dbReference>
<evidence type="ECO:0000256" key="1">
    <source>
        <dbReference type="ARBA" id="ARBA00004571"/>
    </source>
</evidence>
<keyword evidence="5" id="KW-0410">Iron transport</keyword>
<comment type="similarity">
    <text evidence="2 14 15">Belongs to the TonB-dependent receptor family.</text>
</comment>
<evidence type="ECO:0000256" key="2">
    <source>
        <dbReference type="ARBA" id="ARBA00009810"/>
    </source>
</evidence>
<dbReference type="InterPro" id="IPR036942">
    <property type="entry name" value="Beta-barrel_TonB_sf"/>
</dbReference>
<reference evidence="19" key="1">
    <citation type="submission" date="2023-03" db="EMBL/GenBank/DDBJ databases">
        <title>Lomoglobus Profundus gen. nov., sp. nov., a novel member of the phylum Verrucomicrobia, isolated from deep-marine sediment of South China Sea.</title>
        <authorList>
            <person name="Ahmad T."/>
            <person name="Ishaq S.E."/>
            <person name="Wang F."/>
        </authorList>
    </citation>
    <scope>NUCLEOTIDE SEQUENCE</scope>
    <source>
        <strain evidence="19">LMO-M01</strain>
    </source>
</reference>
<evidence type="ECO:0000256" key="14">
    <source>
        <dbReference type="PROSITE-ProRule" id="PRU01360"/>
    </source>
</evidence>
<dbReference type="AlphaFoldDB" id="A0AAE9ZY57"/>
<evidence type="ECO:0000256" key="15">
    <source>
        <dbReference type="RuleBase" id="RU003357"/>
    </source>
</evidence>
<organism evidence="19 20">
    <name type="scientific">Synoicihabitans lomoniglobus</name>
    <dbReference type="NCBI Taxonomy" id="2909285"/>
    <lineage>
        <taxon>Bacteria</taxon>
        <taxon>Pseudomonadati</taxon>
        <taxon>Verrucomicrobiota</taxon>
        <taxon>Opitutia</taxon>
        <taxon>Opitutales</taxon>
        <taxon>Opitutaceae</taxon>
        <taxon>Synoicihabitans</taxon>
    </lineage>
</organism>
<evidence type="ECO:0000256" key="8">
    <source>
        <dbReference type="ARBA" id="ARBA00023004"/>
    </source>
</evidence>
<dbReference type="InterPro" id="IPR010917">
    <property type="entry name" value="TonB_rcpt_CS"/>
</dbReference>
<keyword evidence="20" id="KW-1185">Reference proteome</keyword>
<keyword evidence="13 14" id="KW-0998">Cell outer membrane</keyword>
<dbReference type="InterPro" id="IPR000531">
    <property type="entry name" value="Beta-barrel_TonB"/>
</dbReference>
<keyword evidence="7 16" id="KW-0732">Signal</keyword>
<dbReference type="Pfam" id="PF00593">
    <property type="entry name" value="TonB_dep_Rec_b-barrel"/>
    <property type="match status" value="1"/>
</dbReference>
<dbReference type="PROSITE" id="PS52016">
    <property type="entry name" value="TONB_DEPENDENT_REC_3"/>
    <property type="match status" value="1"/>
</dbReference>
<evidence type="ECO:0000256" key="10">
    <source>
        <dbReference type="ARBA" id="ARBA00023077"/>
    </source>
</evidence>
<dbReference type="PANTHER" id="PTHR32552:SF74">
    <property type="entry name" value="HYDROXAMATE SIDEROPHORE RECEPTOR FHUE"/>
    <property type="match status" value="1"/>
</dbReference>
<accession>A0AAE9ZY57</accession>
<evidence type="ECO:0000256" key="7">
    <source>
        <dbReference type="ARBA" id="ARBA00022729"/>
    </source>
</evidence>
<dbReference type="GO" id="GO:0009279">
    <property type="term" value="C:cell outer membrane"/>
    <property type="evidence" value="ECO:0007669"/>
    <property type="project" value="UniProtKB-SubCell"/>
</dbReference>
<dbReference type="GO" id="GO:0015344">
    <property type="term" value="F:siderophore uptake transmembrane transporter activity"/>
    <property type="evidence" value="ECO:0007669"/>
    <property type="project" value="TreeGrafter"/>
</dbReference>
<evidence type="ECO:0000256" key="16">
    <source>
        <dbReference type="SAM" id="SignalP"/>
    </source>
</evidence>
<evidence type="ECO:0000256" key="3">
    <source>
        <dbReference type="ARBA" id="ARBA00022448"/>
    </source>
</evidence>
<dbReference type="RefSeq" id="WP_330928705.1">
    <property type="nucleotide sequence ID" value="NZ_CP119075.1"/>
</dbReference>
<evidence type="ECO:0000259" key="17">
    <source>
        <dbReference type="Pfam" id="PF00593"/>
    </source>
</evidence>
<dbReference type="Gene3D" id="2.170.130.10">
    <property type="entry name" value="TonB-dependent receptor, plug domain"/>
    <property type="match status" value="1"/>
</dbReference>
<proteinExistence type="inferred from homology"/>
<dbReference type="InterPro" id="IPR037066">
    <property type="entry name" value="Plug_dom_sf"/>
</dbReference>
<evidence type="ECO:0000256" key="12">
    <source>
        <dbReference type="ARBA" id="ARBA00023170"/>
    </source>
</evidence>
<dbReference type="InterPro" id="IPR010105">
    <property type="entry name" value="TonB_sidphr_rcpt"/>
</dbReference>
<dbReference type="InterPro" id="IPR039426">
    <property type="entry name" value="TonB-dep_rcpt-like"/>
</dbReference>
<evidence type="ECO:0000313" key="19">
    <source>
        <dbReference type="EMBL" id="WED65499.1"/>
    </source>
</evidence>
<evidence type="ECO:0000256" key="6">
    <source>
        <dbReference type="ARBA" id="ARBA00022692"/>
    </source>
</evidence>